<feature type="region of interest" description="Disordered" evidence="6">
    <location>
        <begin position="1527"/>
        <end position="1611"/>
    </location>
</feature>
<evidence type="ECO:0000259" key="9">
    <source>
        <dbReference type="PROSITE" id="PS50829"/>
    </source>
</evidence>
<dbReference type="CDD" id="cd10567">
    <property type="entry name" value="SWIB-MDM2_like"/>
    <property type="match status" value="1"/>
</dbReference>
<dbReference type="SUPFAM" id="SSF57903">
    <property type="entry name" value="FYVE/PHD zinc finger"/>
    <property type="match status" value="1"/>
</dbReference>
<dbReference type="Gene3D" id="1.10.245.10">
    <property type="entry name" value="SWIB/MDM2 domain"/>
    <property type="match status" value="1"/>
</dbReference>
<evidence type="ECO:0000256" key="4">
    <source>
        <dbReference type="ARBA" id="ARBA00023125"/>
    </source>
</evidence>
<feature type="compositionally biased region" description="Polar residues" evidence="6">
    <location>
        <begin position="1739"/>
        <end position="1749"/>
    </location>
</feature>
<keyword evidence="2 5" id="KW-0863">Zinc-finger</keyword>
<dbReference type="PROSITE" id="PS50016">
    <property type="entry name" value="ZF_PHD_2"/>
    <property type="match status" value="1"/>
</dbReference>
<dbReference type="PROSITE" id="PS51925">
    <property type="entry name" value="SWIB_MDM2"/>
    <property type="match status" value="1"/>
</dbReference>
<evidence type="ECO:0000259" key="11">
    <source>
        <dbReference type="PROSITE" id="PS51925"/>
    </source>
</evidence>
<feature type="compositionally biased region" description="Basic and acidic residues" evidence="6">
    <location>
        <begin position="1126"/>
        <end position="1137"/>
    </location>
</feature>
<dbReference type="GO" id="GO:0003677">
    <property type="term" value="F:DNA binding"/>
    <property type="evidence" value="ECO:0007669"/>
    <property type="project" value="UniProtKB-KW"/>
</dbReference>
<evidence type="ECO:0000259" key="10">
    <source>
        <dbReference type="PROSITE" id="PS51360"/>
    </source>
</evidence>
<evidence type="ECO:0000256" key="6">
    <source>
        <dbReference type="SAM" id="MobiDB-lite"/>
    </source>
</evidence>
<feature type="domain" description="PHD-type" evidence="7">
    <location>
        <begin position="588"/>
        <end position="654"/>
    </location>
</feature>
<evidence type="ECO:0000256" key="1">
    <source>
        <dbReference type="ARBA" id="ARBA00022723"/>
    </source>
</evidence>
<dbReference type="InterPro" id="IPR036885">
    <property type="entry name" value="SWIB_MDM2_dom_sf"/>
</dbReference>
<feature type="region of interest" description="Disordered" evidence="6">
    <location>
        <begin position="118"/>
        <end position="166"/>
    </location>
</feature>
<dbReference type="SUPFAM" id="SSF159042">
    <property type="entry name" value="Plus3-like"/>
    <property type="match status" value="1"/>
</dbReference>
<evidence type="ECO:0000256" key="3">
    <source>
        <dbReference type="ARBA" id="ARBA00022833"/>
    </source>
</evidence>
<sequence>MENGNQMPTVDDEESLSDVNKPCKPEMEEEKLEIEGLQSTEECESIPEFGESSTSVGGERDGTVSLEDRPVATGGEECVLENHMAAGESEFIEDTAAEMMDPSLVVAEKVVAEDDGNEVIGSQSEEPPLEMKAEEEAKRVDDAKGEAAVTDTGDAPILTQSQVDTRGDKLLDDTQLGDEEKIAPVVDSKLEMVVTDVANPQTFPELQMEASGDQMSVDPALEMQAEEEYTPVAGAKVEVVVSDVGNGNVQKFSEFQMYAREDELQTEKGVMEAVDNISERDMDSGEKAKHVGGAADNELADSWAVGSNAESVVEVDGVNEEKVDFVENDQELAAGKPSDIEDDKLDPLVTEETPINEVNTDSETKPEVNACVVHEQEQVHELTGVVEYVRSDVRYEHTKDKEVAPEASFMSEMKTVEDESMSMEVLKDSNLDESVNVAENWEDAVVKEELPAGDIKIEAEAGAESGLTRNVLVEEVQSAEAEAEVETEEGTEVVADKIHEEDGKMETGETSSDVDEPVQDIYESPAAVQDEEDETMVAEEETGTQETETDIAESAKTSGGKRKRGKFTKSPSISKGTAKASSRKTVGEDVCFICFDGGELVLCDRRGCPKAYHPSCVNRDEAFFRSKGRWNCGWHLCSICEKNARYMCYTCTFSLCKSCIKDAVILSVRGNKGFCETCMRTVMLIENNEQGNKDGEIDFDDRNSWEYLFKDYYLELKAKLSLTPVEIREAKNPWKGADMSGPSKQESSEAHADANDGGSGSDDSTENIEPIRPKRRKVRKQSKSSTKEEELVSTGASAGDRAISLSDNSEWASKELLEFVSHMKDGDTAPLSQFDVQALLLEYIKRNKLRDPRRKSQIICDARLETLFGKPRVGHFEMLKLLESHFLTRDEQNDDVQGSVVDTENNQLDIDGNADALTKGGKDRKRKSRRKNDRGPQSNLDDYAAIDMHNIGLIYLRRKLMEDLLEDAEMFHDKVVGTFVRIRISGCNQKQDLYRLVQVVGTSKAAEPYKIGKKTTDTMVEILNLDKTEIISIDTISNQEFTEEECKRLRQSIKCGLISRLTVGEILDKTMELQAVRVNDWLESEILRLSHLRDRASDLGRRKELRECVEKLQILKTPEERRRRLEEIPEIHADPKMDPSYGSDDNDSETEESRQDAFMRSRASGFNRRRVPISPGSDNAVKDSWSSAGKVSTKNWETSRNPSGNNFSINASHIGEIVNENSWNLERDKETQESNNNLEKLNSATNSESAEWALRPASRSESFAGVASVTSQASFSARVVEAAVKINESEKMWHYQDPSGKVQGPFSMVQLRKWNNTGYFPADLKIWRTREKQENSVLLADALAGKFPKELPAVDNSLPAANTLASSHTLAGHSSKTSEISLHQDKETSSTDQNSGSLSKLSSEKWLGNDMTNLPSPTPKQNNAGWTGGETGHLTGPVVGINGVLPSPTAIVPNIGTSPAPASVLNSIVPTAPFSPTPNSQQGILVGSAVPLHTQSTMTSEPHTVQIHGHPPASVQPVQTAITQNLQADPQSWSSPSQPAQPQNYGWGTSNVQNSSGSYSNSGMTPAPQPDVWRPTQSNQPNMHPPATPNVPWGMGPAENNASMGARPENPNIGWGTMQANPNMGWGNPAPGNTNMNWGPAMQAPPPGNTTPGWVAPAGNTGANVQGMLPGNVNTSWAATQGWVAPPAQGPVPGTSWGPPTGNAGPAPPAIPGPAQGNTNQGWVAAPPANQGSWGGEQNHVSGQFSGQRGPQGRDSGFSGGRPWNRQSSFSGGGGGGTGGSRHISKRDMVCPYNANGRCKKGARCDYLHT</sequence>
<evidence type="ECO:0000313" key="12">
    <source>
        <dbReference type="Proteomes" id="UP000504604"/>
    </source>
</evidence>
<evidence type="ECO:0000313" key="13">
    <source>
        <dbReference type="RefSeq" id="XP_020551322.1"/>
    </source>
</evidence>
<dbReference type="FunFam" id="3.30.40.10:FF:000303">
    <property type="entry name" value="Zinc finger CCCH domain-containing protein 19"/>
    <property type="match status" value="1"/>
</dbReference>
<dbReference type="InterPro" id="IPR013083">
    <property type="entry name" value="Znf_RING/FYVE/PHD"/>
</dbReference>
<feature type="compositionally biased region" description="Polar residues" evidence="6">
    <location>
        <begin position="1544"/>
        <end position="1564"/>
    </location>
</feature>
<dbReference type="SUPFAM" id="SSF55277">
    <property type="entry name" value="GYF domain"/>
    <property type="match status" value="1"/>
</dbReference>
<dbReference type="CDD" id="cd19757">
    <property type="entry name" value="Bbox1"/>
    <property type="match status" value="1"/>
</dbReference>
<feature type="compositionally biased region" description="Polar residues" evidence="6">
    <location>
        <begin position="1369"/>
        <end position="1381"/>
    </location>
</feature>
<dbReference type="PANTHER" id="PTHR46695">
    <property type="entry name" value="ZINC FINGER CCCH DOMAIN-CONTAINING PROTEIN 44-RELATED"/>
    <property type="match status" value="1"/>
</dbReference>
<feature type="zinc finger region" description="C3H1-type" evidence="5">
    <location>
        <begin position="1785"/>
        <end position="1810"/>
    </location>
</feature>
<dbReference type="SUPFAM" id="SSF47592">
    <property type="entry name" value="SWIB/MDM2 domain"/>
    <property type="match status" value="1"/>
</dbReference>
<feature type="compositionally biased region" description="Acidic residues" evidence="6">
    <location>
        <begin position="529"/>
        <end position="551"/>
    </location>
</feature>
<feature type="domain" description="DM2" evidence="11">
    <location>
        <begin position="805"/>
        <end position="888"/>
    </location>
</feature>
<accession>A0A8M8UY21</accession>
<feature type="compositionally biased region" description="Polar residues" evidence="6">
    <location>
        <begin position="1410"/>
        <end position="1425"/>
    </location>
</feature>
<feature type="domain" description="C3H1-type" evidence="8">
    <location>
        <begin position="1785"/>
        <end position="1810"/>
    </location>
</feature>
<dbReference type="Pfam" id="PF25980">
    <property type="entry name" value="NERD_plant"/>
    <property type="match status" value="1"/>
</dbReference>
<dbReference type="PROSITE" id="PS50103">
    <property type="entry name" value="ZF_C3H1"/>
    <property type="match status" value="1"/>
</dbReference>
<feature type="compositionally biased region" description="Basic and acidic residues" evidence="6">
    <location>
        <begin position="129"/>
        <end position="145"/>
    </location>
</feature>
<evidence type="ECO:0000256" key="5">
    <source>
        <dbReference type="PROSITE-ProRule" id="PRU00723"/>
    </source>
</evidence>
<organism evidence="12 13">
    <name type="scientific">Sesamum indicum</name>
    <name type="common">Oriental sesame</name>
    <name type="synonym">Sesamum orientale</name>
    <dbReference type="NCBI Taxonomy" id="4182"/>
    <lineage>
        <taxon>Eukaryota</taxon>
        <taxon>Viridiplantae</taxon>
        <taxon>Streptophyta</taxon>
        <taxon>Embryophyta</taxon>
        <taxon>Tracheophyta</taxon>
        <taxon>Spermatophyta</taxon>
        <taxon>Magnoliopsida</taxon>
        <taxon>eudicotyledons</taxon>
        <taxon>Gunneridae</taxon>
        <taxon>Pentapetalae</taxon>
        <taxon>asterids</taxon>
        <taxon>lamiids</taxon>
        <taxon>Lamiales</taxon>
        <taxon>Pedaliaceae</taxon>
        <taxon>Sesamum</taxon>
    </lineage>
</organism>
<dbReference type="PROSITE" id="PS50829">
    <property type="entry name" value="GYF"/>
    <property type="match status" value="1"/>
</dbReference>
<dbReference type="GeneID" id="105169697"/>
<dbReference type="InterPro" id="IPR019786">
    <property type="entry name" value="Zinc_finger_PHD-type_CS"/>
</dbReference>
<keyword evidence="3 5" id="KW-0862">Zinc</keyword>
<dbReference type="Pfam" id="PF02201">
    <property type="entry name" value="SWIB"/>
    <property type="match status" value="1"/>
</dbReference>
<feature type="region of interest" description="Disordered" evidence="6">
    <location>
        <begin position="1369"/>
        <end position="1434"/>
    </location>
</feature>
<dbReference type="SMART" id="SM00151">
    <property type="entry name" value="SWIB"/>
    <property type="match status" value="1"/>
</dbReference>
<protein>
    <submittedName>
        <fullName evidence="13">Zinc finger CCCH domain-containing protein 19</fullName>
    </submittedName>
</protein>
<dbReference type="Pfam" id="PF03126">
    <property type="entry name" value="Plus-3"/>
    <property type="match status" value="1"/>
</dbReference>
<evidence type="ECO:0000256" key="2">
    <source>
        <dbReference type="ARBA" id="ARBA00022771"/>
    </source>
</evidence>
<feature type="compositionally biased region" description="Basic residues" evidence="6">
    <location>
        <begin position="773"/>
        <end position="782"/>
    </location>
</feature>
<evidence type="ECO:0000259" key="7">
    <source>
        <dbReference type="PROSITE" id="PS50016"/>
    </source>
</evidence>
<evidence type="ECO:0000259" key="8">
    <source>
        <dbReference type="PROSITE" id="PS50103"/>
    </source>
</evidence>
<dbReference type="InterPro" id="IPR000571">
    <property type="entry name" value="Znf_CCCH"/>
</dbReference>
<dbReference type="Gene3D" id="3.30.40.10">
    <property type="entry name" value="Zinc/RING finger domain, C3HC4 (zinc finger)"/>
    <property type="match status" value="1"/>
</dbReference>
<feature type="compositionally biased region" description="Polar residues" evidence="6">
    <location>
        <begin position="569"/>
        <end position="579"/>
    </location>
</feature>
<keyword evidence="12" id="KW-1185">Reference proteome</keyword>
<reference evidence="13" key="2">
    <citation type="submission" date="2025-08" db="UniProtKB">
        <authorList>
            <consortium name="RefSeq"/>
        </authorList>
    </citation>
    <scope>IDENTIFICATION</scope>
</reference>
<dbReference type="SMART" id="SM00444">
    <property type="entry name" value="GYF"/>
    <property type="match status" value="1"/>
</dbReference>
<keyword evidence="4" id="KW-0238">DNA-binding</keyword>
<dbReference type="InterPro" id="IPR035445">
    <property type="entry name" value="GYF-like_dom_sf"/>
</dbReference>
<proteinExistence type="predicted"/>
<dbReference type="InterPro" id="IPR019835">
    <property type="entry name" value="SWIB_domain"/>
</dbReference>
<dbReference type="InterPro" id="IPR019787">
    <property type="entry name" value="Znf_PHD-finger"/>
</dbReference>
<feature type="region of interest" description="Disordered" evidence="6">
    <location>
        <begin position="733"/>
        <end position="799"/>
    </location>
</feature>
<dbReference type="Gene3D" id="3.90.70.200">
    <property type="entry name" value="Plus-3 domain"/>
    <property type="match status" value="1"/>
</dbReference>
<dbReference type="PANTHER" id="PTHR46695:SF5">
    <property type="entry name" value="RNA POLYMERASE-ASSOCIATED PROTEIN RTF1 HOMOLOG"/>
    <property type="match status" value="1"/>
</dbReference>
<dbReference type="InterPro" id="IPR001965">
    <property type="entry name" value="Znf_PHD"/>
</dbReference>
<dbReference type="PROSITE" id="PS51360">
    <property type="entry name" value="PLUS3"/>
    <property type="match status" value="1"/>
</dbReference>
<dbReference type="InterPro" id="IPR004343">
    <property type="entry name" value="Plus-3_dom"/>
</dbReference>
<name>A0A8M8UY21_SESIN</name>
<dbReference type="InterPro" id="IPR058668">
    <property type="entry name" value="NERD_dom"/>
</dbReference>
<dbReference type="KEGG" id="sind:105169697"/>
<dbReference type="FunFam" id="3.30.1490.40:FF:000004">
    <property type="entry name" value="Zinc finger CCCH domain-containing protein 19"/>
    <property type="match status" value="1"/>
</dbReference>
<dbReference type="Pfam" id="PF02213">
    <property type="entry name" value="GYF"/>
    <property type="match status" value="1"/>
</dbReference>
<dbReference type="CDD" id="cd15568">
    <property type="entry name" value="PHD5_NSD"/>
    <property type="match status" value="1"/>
</dbReference>
<dbReference type="SMART" id="SM00249">
    <property type="entry name" value="PHD"/>
    <property type="match status" value="1"/>
</dbReference>
<dbReference type="InterPro" id="IPR011011">
    <property type="entry name" value="Znf_FYVE_PHD"/>
</dbReference>
<dbReference type="PROSITE" id="PS01359">
    <property type="entry name" value="ZF_PHD_1"/>
    <property type="match status" value="1"/>
</dbReference>
<dbReference type="InterPro" id="IPR036128">
    <property type="entry name" value="Plus3-like_sf"/>
</dbReference>
<feature type="compositionally biased region" description="Polar residues" evidence="6">
    <location>
        <begin position="1390"/>
        <end position="1401"/>
    </location>
</feature>
<dbReference type="InterPro" id="IPR003169">
    <property type="entry name" value="GYF"/>
</dbReference>
<feature type="region of interest" description="Disordered" evidence="6">
    <location>
        <begin position="910"/>
        <end position="941"/>
    </location>
</feature>
<feature type="compositionally biased region" description="Basic and acidic residues" evidence="6">
    <location>
        <begin position="58"/>
        <end position="70"/>
    </location>
</feature>
<feature type="region of interest" description="Disordered" evidence="6">
    <location>
        <begin position="1"/>
        <end position="78"/>
    </location>
</feature>
<reference evidence="13" key="1">
    <citation type="journal article" date="2012" name="BMC Genomics">
        <title>Development and validation of genic-SSR markers in sesame by RNA-seq.</title>
        <authorList>
            <person name="Zhang H."/>
            <person name="Wei L."/>
            <person name="Miao H."/>
            <person name="Zhang T."/>
            <person name="Wang C."/>
        </authorList>
    </citation>
    <scope>NUCLEOTIDE SEQUENCE</scope>
</reference>
<feature type="region of interest" description="Disordered" evidence="6">
    <location>
        <begin position="524"/>
        <end position="579"/>
    </location>
</feature>
<dbReference type="Gene3D" id="3.30.1490.40">
    <property type="match status" value="1"/>
</dbReference>
<feature type="compositionally biased region" description="Basic residues" evidence="6">
    <location>
        <begin position="922"/>
        <end position="932"/>
    </location>
</feature>
<feature type="domain" description="Plus3" evidence="10">
    <location>
        <begin position="945"/>
        <end position="1078"/>
    </location>
</feature>
<feature type="compositionally biased region" description="Gly residues" evidence="6">
    <location>
        <begin position="1771"/>
        <end position="1780"/>
    </location>
</feature>
<dbReference type="OrthoDB" id="6415790at2759"/>
<keyword evidence="1 5" id="KW-0479">Metal-binding</keyword>
<dbReference type="InterPro" id="IPR003121">
    <property type="entry name" value="SWIB_MDM2_domain"/>
</dbReference>
<dbReference type="Proteomes" id="UP000504604">
    <property type="component" value="Linkage group LG8"/>
</dbReference>
<dbReference type="GO" id="GO:0008270">
    <property type="term" value="F:zinc ion binding"/>
    <property type="evidence" value="ECO:0007669"/>
    <property type="project" value="UniProtKB-KW"/>
</dbReference>
<dbReference type="CDD" id="cd00072">
    <property type="entry name" value="GYF"/>
    <property type="match status" value="1"/>
</dbReference>
<feature type="region of interest" description="Disordered" evidence="6">
    <location>
        <begin position="1126"/>
        <end position="1186"/>
    </location>
</feature>
<dbReference type="RefSeq" id="XP_020551322.1">
    <property type="nucleotide sequence ID" value="XM_020695663.1"/>
</dbReference>
<dbReference type="FunFam" id="3.90.70.200:FF:000002">
    <property type="entry name" value="Zinc finger CCCH domain-containing protein 19"/>
    <property type="match status" value="1"/>
</dbReference>
<feature type="compositionally biased region" description="Low complexity" evidence="6">
    <location>
        <begin position="1530"/>
        <end position="1543"/>
    </location>
</feature>
<gene>
    <name evidence="13" type="primary">LOC105169697</name>
</gene>
<dbReference type="SMART" id="SM00719">
    <property type="entry name" value="Plus3"/>
    <property type="match status" value="1"/>
</dbReference>
<feature type="domain" description="GYF" evidence="9">
    <location>
        <begin position="1290"/>
        <end position="1344"/>
    </location>
</feature>
<feature type="region of interest" description="Disordered" evidence="6">
    <location>
        <begin position="1687"/>
        <end position="1785"/>
    </location>
</feature>